<sequence length="249" mass="27750">MDLFEDKKLEDSCQSQDDNHPNSSNRWEGDGRSNDNDPRSQNDTEPSHLNEYIEAPKPKLCTWNSGALGGPRPYSDFSQVDRKKDIKIQAQPPPRWDFTKAISAASVRFANQEQEHRTSVASLSPGVSGMSNPATSVSNTPLDPKSSLPLCEACSGRGLVSCAEDNVDLYCGAYPPCQSCENQNHNFCDARAPEKGCYRYPVCLECNVRGRNFCHWASEYKSPDCERSIRSSSTMNRKGRVAYNLFIGH</sequence>
<evidence type="ECO:0000256" key="1">
    <source>
        <dbReference type="SAM" id="MobiDB-lite"/>
    </source>
</evidence>
<gene>
    <name evidence="2" type="ORF">CC80DRAFT_314046</name>
</gene>
<keyword evidence="3" id="KW-1185">Reference proteome</keyword>
<evidence type="ECO:0000313" key="2">
    <source>
        <dbReference type="EMBL" id="KAF1959967.1"/>
    </source>
</evidence>
<feature type="compositionally biased region" description="Basic and acidic residues" evidence="1">
    <location>
        <begin position="27"/>
        <end position="48"/>
    </location>
</feature>
<dbReference type="EMBL" id="ML976984">
    <property type="protein sequence ID" value="KAF1959967.1"/>
    <property type="molecule type" value="Genomic_DNA"/>
</dbReference>
<accession>A0A6A5UFU2</accession>
<dbReference type="AlphaFoldDB" id="A0A6A5UFU2"/>
<feature type="region of interest" description="Disordered" evidence="1">
    <location>
        <begin position="1"/>
        <end position="56"/>
    </location>
</feature>
<feature type="compositionally biased region" description="Polar residues" evidence="1">
    <location>
        <begin position="12"/>
        <end position="26"/>
    </location>
</feature>
<dbReference type="Proteomes" id="UP000800035">
    <property type="component" value="Unassembled WGS sequence"/>
</dbReference>
<feature type="compositionally biased region" description="Polar residues" evidence="1">
    <location>
        <begin position="129"/>
        <end position="141"/>
    </location>
</feature>
<evidence type="ECO:0000313" key="3">
    <source>
        <dbReference type="Proteomes" id="UP000800035"/>
    </source>
</evidence>
<protein>
    <submittedName>
        <fullName evidence="2">Uncharacterized protein</fullName>
    </submittedName>
</protein>
<name>A0A6A5UFU2_9PLEO</name>
<reference evidence="2" key="1">
    <citation type="journal article" date="2020" name="Stud. Mycol.">
        <title>101 Dothideomycetes genomes: a test case for predicting lifestyles and emergence of pathogens.</title>
        <authorList>
            <person name="Haridas S."/>
            <person name="Albert R."/>
            <person name="Binder M."/>
            <person name="Bloem J."/>
            <person name="Labutti K."/>
            <person name="Salamov A."/>
            <person name="Andreopoulos B."/>
            <person name="Baker S."/>
            <person name="Barry K."/>
            <person name="Bills G."/>
            <person name="Bluhm B."/>
            <person name="Cannon C."/>
            <person name="Castanera R."/>
            <person name="Culley D."/>
            <person name="Daum C."/>
            <person name="Ezra D."/>
            <person name="Gonzalez J."/>
            <person name="Henrissat B."/>
            <person name="Kuo A."/>
            <person name="Liang C."/>
            <person name="Lipzen A."/>
            <person name="Lutzoni F."/>
            <person name="Magnuson J."/>
            <person name="Mondo S."/>
            <person name="Nolan M."/>
            <person name="Ohm R."/>
            <person name="Pangilinan J."/>
            <person name="Park H.-J."/>
            <person name="Ramirez L."/>
            <person name="Alfaro M."/>
            <person name="Sun H."/>
            <person name="Tritt A."/>
            <person name="Yoshinaga Y."/>
            <person name="Zwiers L.-H."/>
            <person name="Turgeon B."/>
            <person name="Goodwin S."/>
            <person name="Spatafora J."/>
            <person name="Crous P."/>
            <person name="Grigoriev I."/>
        </authorList>
    </citation>
    <scope>NUCLEOTIDE SEQUENCE</scope>
    <source>
        <strain evidence="2">CBS 675.92</strain>
    </source>
</reference>
<proteinExistence type="predicted"/>
<feature type="compositionally biased region" description="Basic and acidic residues" evidence="1">
    <location>
        <begin position="1"/>
        <end position="11"/>
    </location>
</feature>
<feature type="region of interest" description="Disordered" evidence="1">
    <location>
        <begin position="116"/>
        <end position="141"/>
    </location>
</feature>
<organism evidence="2 3">
    <name type="scientific">Byssothecium circinans</name>
    <dbReference type="NCBI Taxonomy" id="147558"/>
    <lineage>
        <taxon>Eukaryota</taxon>
        <taxon>Fungi</taxon>
        <taxon>Dikarya</taxon>
        <taxon>Ascomycota</taxon>
        <taxon>Pezizomycotina</taxon>
        <taxon>Dothideomycetes</taxon>
        <taxon>Pleosporomycetidae</taxon>
        <taxon>Pleosporales</taxon>
        <taxon>Massarineae</taxon>
        <taxon>Massarinaceae</taxon>
        <taxon>Byssothecium</taxon>
    </lineage>
</organism>